<dbReference type="InterPro" id="IPR006530">
    <property type="entry name" value="YD"/>
</dbReference>
<evidence type="ECO:0000256" key="1">
    <source>
        <dbReference type="SAM" id="SignalP"/>
    </source>
</evidence>
<organism evidence="2 3">
    <name type="scientific">Bacteroides ovatus</name>
    <dbReference type="NCBI Taxonomy" id="28116"/>
    <lineage>
        <taxon>Bacteria</taxon>
        <taxon>Pseudomonadati</taxon>
        <taxon>Bacteroidota</taxon>
        <taxon>Bacteroidia</taxon>
        <taxon>Bacteroidales</taxon>
        <taxon>Bacteroidaceae</taxon>
        <taxon>Bacteroides</taxon>
    </lineage>
</organism>
<keyword evidence="1" id="KW-0732">Signal</keyword>
<feature type="chain" id="PRO_5010241504" evidence="1">
    <location>
        <begin position="25"/>
        <end position="1143"/>
    </location>
</feature>
<accession>A0A1G6G956</accession>
<proteinExistence type="predicted"/>
<dbReference type="Proteomes" id="UP000183670">
    <property type="component" value="Unassembled WGS sequence"/>
</dbReference>
<name>A0A1G6G956_BACOV</name>
<feature type="signal peptide" evidence="1">
    <location>
        <begin position="1"/>
        <end position="24"/>
    </location>
</feature>
<dbReference type="NCBIfam" id="TIGR01643">
    <property type="entry name" value="YD_repeat_2x"/>
    <property type="match status" value="1"/>
</dbReference>
<gene>
    <name evidence="2" type="ORF">SAMN05192581_10434</name>
</gene>
<dbReference type="EMBL" id="FMYE01000043">
    <property type="protein sequence ID" value="SDB78532.1"/>
    <property type="molecule type" value="Genomic_DNA"/>
</dbReference>
<sequence>MESNCMKKIFCLLGGLFIALISNAQEDLWSTPLTAPQVCSPQVAEMLRFDKTVSCLNSGKVDLSIPVIDFQDPDFDLDMSLSYNSGGFKPSEPDNFVGRDWSLVTGGVIYREVKGIPDDIAVENGDMQSHPLLKGFLFHSGLNTSNENFISTLEKQPEKLLWRTIDGKSTLFASDYYSFPSFAGTGVEASSDIYHYRFGKYSGQFIINFDRSVSVLAHNGGHISVDLSDYHADMDTGYRYSVLKITTDDGYVYCFGGTYAAMEYTALSWENVFGQSNVQASNSISSSAFLQDRTPEVSAFCLSRIVAPNGRELIVRYVDRVPSEYHDDPKALILSPFRYEELLKYRINECYQLSASPIARAPKREADRSYTLTKIALIESIETDDKIVKFYYSYPGMNELFPLAEAGKFGLSCRTRLDSLSLFAADSSLVESCRLTYFQNHKYSFLSEVFHSRLGKYSFEYSSVELPNPLTINVDYWKYWRGNEVNEYLMPELEHIWPTNDICVITKDREPTGKQYEAGLLQAVYFPTGGKAGSEYEPHTYGSYVDRQNGCNYQPDLCLMSKDEMAGGARIKKISLYDGKALVKETRYLYWQDRNQKKSSGILMYKPHYGVPRHSKVLGEEDSYITTFKYFSEGFNIVDRTSEHIAYSTVIECESGQYTKWDSVFYLCVAPLDGLRKRQFQLNVGCLEEKEKGATYTIRGYSGTEIIISRGGRVFKEYCFDDESSNKDITFDLSELPIGNYHVQLKAEPMKYVGIRVNYPEVIEITGACKITHFTDYASHPDVPREITFANNSMLESFVIKVLDEQYVRNYQTDPIRYAYARGKILTEYDYNSSGRLVKTVRNKYDFSNSDFATYVMQSASYVGTQFGVYYQIARMPLGACVLTEQTISEWDGNTQLETSQTNTYDAMGYLKETKTTTSEGGINIKKYLYAFEQTDDEVYEEMRKRNMYGYVISESVSTFTPEGMERDREAVFRMFSLSSNKQGEANIPVVSSIYCSTGSLTPELRREYLRYDGYGNPVYLCNDRSRHTVYIWGYRGKHLIAQIDNATYEEVKQALGNILPESFSLQEAPDMTSIDNLRSSLSEAHVSTYTYTPLIGMISATTPDGRTTYYEYDAAGRLQEQYLLEGGERKILEHTEYHYVRF</sequence>
<reference evidence="2 3" key="1">
    <citation type="submission" date="2016-10" db="EMBL/GenBank/DDBJ databases">
        <authorList>
            <person name="de Groot N.N."/>
        </authorList>
    </citation>
    <scope>NUCLEOTIDE SEQUENCE [LARGE SCALE GENOMIC DNA]</scope>
    <source>
        <strain evidence="2 3">NLAE-zl-C500</strain>
    </source>
</reference>
<protein>
    <submittedName>
        <fullName evidence="2">YD repeat-containing protein</fullName>
    </submittedName>
</protein>
<dbReference type="Gene3D" id="2.180.10.10">
    <property type="entry name" value="RHS repeat-associated core"/>
    <property type="match status" value="1"/>
</dbReference>
<evidence type="ECO:0000313" key="2">
    <source>
        <dbReference type="EMBL" id="SDB78532.1"/>
    </source>
</evidence>
<dbReference type="AlphaFoldDB" id="A0A1G6G956"/>
<evidence type="ECO:0000313" key="3">
    <source>
        <dbReference type="Proteomes" id="UP000183670"/>
    </source>
</evidence>